<dbReference type="SUPFAM" id="SSF53167">
    <property type="entry name" value="Purine and uridine phosphorylases"/>
    <property type="match status" value="1"/>
</dbReference>
<dbReference type="EMBL" id="ML735292">
    <property type="protein sequence ID" value="KAE8387478.1"/>
    <property type="molecule type" value="Genomic_DNA"/>
</dbReference>
<dbReference type="Gene3D" id="3.40.50.1580">
    <property type="entry name" value="Nucleoside phosphorylase domain"/>
    <property type="match status" value="1"/>
</dbReference>
<dbReference type="OrthoDB" id="1577640at2759"/>
<dbReference type="GO" id="GO:0003824">
    <property type="term" value="F:catalytic activity"/>
    <property type="evidence" value="ECO:0007669"/>
    <property type="project" value="InterPro"/>
</dbReference>
<name>A0A5N7C0T1_PETAA</name>
<accession>A0A5N7C0T1</accession>
<organism evidence="1">
    <name type="scientific">Petromyces alliaceus</name>
    <name type="common">Aspergillus alliaceus</name>
    <dbReference type="NCBI Taxonomy" id="209559"/>
    <lineage>
        <taxon>Eukaryota</taxon>
        <taxon>Fungi</taxon>
        <taxon>Dikarya</taxon>
        <taxon>Ascomycota</taxon>
        <taxon>Pezizomycotina</taxon>
        <taxon>Eurotiomycetes</taxon>
        <taxon>Eurotiomycetidae</taxon>
        <taxon>Eurotiales</taxon>
        <taxon>Aspergillaceae</taxon>
        <taxon>Aspergillus</taxon>
        <taxon>Aspergillus subgen. Circumdati</taxon>
    </lineage>
</organism>
<evidence type="ECO:0000313" key="1">
    <source>
        <dbReference type="EMBL" id="KAE8387478.1"/>
    </source>
</evidence>
<proteinExistence type="predicted"/>
<dbReference type="InterPro" id="IPR035994">
    <property type="entry name" value="Nucleoside_phosphorylase_sf"/>
</dbReference>
<dbReference type="InterPro" id="IPR053137">
    <property type="entry name" value="NLR-like"/>
</dbReference>
<sequence length="323" mass="36582">MPNDTDIIPQPALKVPSPHTKFMVGWICVLKSEFRAAVTILDEKYDRAGLIRGEGDRYHYVLGITMDMRSTFPRIRCVLLVGIAGGAPSEKNDIRLGDVVLGTKIVPYATVKDTDHGFLRTGLIRTPPSELLETITFLEERLWSENVSHLDSIERIRTRTARGRIAMGLYPRENREGDPARLFKGGIGSDGHVMKIASTRKDIAKREDVLYYADGHKNDDWHLYAALEAEYLVDRYITGAVGNPNAISGNDIEKLKQNRDSSMERHALPKEFMVPQLRKMQGASPDDIPGVRKNLQKLKDMQTMLRMRLEDLDLTMEQHDDLL</sequence>
<dbReference type="PANTHER" id="PTHR46082">
    <property type="entry name" value="ATP/GTP-BINDING PROTEIN-RELATED"/>
    <property type="match status" value="1"/>
</dbReference>
<protein>
    <recommendedName>
        <fullName evidence="2">Nucleoside phosphorylase domain-containing protein</fullName>
    </recommendedName>
</protein>
<dbReference type="AlphaFoldDB" id="A0A5N7C0T1"/>
<gene>
    <name evidence="1" type="ORF">BDV23DRAFT_195697</name>
</gene>
<reference evidence="1" key="1">
    <citation type="submission" date="2019-04" db="EMBL/GenBank/DDBJ databases">
        <title>Friends and foes A comparative genomics studyof 23 Aspergillus species from section Flavi.</title>
        <authorList>
            <consortium name="DOE Joint Genome Institute"/>
            <person name="Kjaerbolling I."/>
            <person name="Vesth T."/>
            <person name="Frisvad J.C."/>
            <person name="Nybo J.L."/>
            <person name="Theobald S."/>
            <person name="Kildgaard S."/>
            <person name="Isbrandt T."/>
            <person name="Kuo A."/>
            <person name="Sato A."/>
            <person name="Lyhne E.K."/>
            <person name="Kogle M.E."/>
            <person name="Wiebenga A."/>
            <person name="Kun R.S."/>
            <person name="Lubbers R.J."/>
            <person name="Makela M.R."/>
            <person name="Barry K."/>
            <person name="Chovatia M."/>
            <person name="Clum A."/>
            <person name="Daum C."/>
            <person name="Haridas S."/>
            <person name="He G."/>
            <person name="LaButti K."/>
            <person name="Lipzen A."/>
            <person name="Mondo S."/>
            <person name="Riley R."/>
            <person name="Salamov A."/>
            <person name="Simmons B.A."/>
            <person name="Magnuson J.K."/>
            <person name="Henrissat B."/>
            <person name="Mortensen U.H."/>
            <person name="Larsen T.O."/>
            <person name="Devries R.P."/>
            <person name="Grigoriev I.V."/>
            <person name="Machida M."/>
            <person name="Baker S.E."/>
            <person name="Andersen M.R."/>
        </authorList>
    </citation>
    <scope>NUCLEOTIDE SEQUENCE [LARGE SCALE GENOMIC DNA]</scope>
    <source>
        <strain evidence="1">IBT 14317</strain>
    </source>
</reference>
<evidence type="ECO:0008006" key="2">
    <source>
        <dbReference type="Google" id="ProtNLM"/>
    </source>
</evidence>
<dbReference type="PANTHER" id="PTHR46082:SF6">
    <property type="entry name" value="AAA+ ATPASE DOMAIN-CONTAINING PROTEIN-RELATED"/>
    <property type="match status" value="1"/>
</dbReference>
<dbReference type="Proteomes" id="UP000326877">
    <property type="component" value="Unassembled WGS sequence"/>
</dbReference>
<dbReference type="GO" id="GO:0009116">
    <property type="term" value="P:nucleoside metabolic process"/>
    <property type="evidence" value="ECO:0007669"/>
    <property type="project" value="InterPro"/>
</dbReference>